<gene>
    <name evidence="1" type="ORF">R3P82_05820</name>
</gene>
<dbReference type="AlphaFoldDB" id="A0AAE4QV18"/>
<evidence type="ECO:0000313" key="1">
    <source>
        <dbReference type="EMBL" id="MDV6298625.1"/>
    </source>
</evidence>
<dbReference type="EMBL" id="JAWLKJ010000001">
    <property type="protein sequence ID" value="MDV6298625.1"/>
    <property type="molecule type" value="Genomic_DNA"/>
</dbReference>
<protein>
    <submittedName>
        <fullName evidence="1">Uncharacterized protein</fullName>
    </submittedName>
</protein>
<accession>A0AAE4QV18</accession>
<dbReference type="RefSeq" id="WP_317468979.1">
    <property type="nucleotide sequence ID" value="NZ_JAWLKJ010000001.1"/>
</dbReference>
<organism evidence="1 2">
    <name type="scientific">Dietzia maris</name>
    <dbReference type="NCBI Taxonomy" id="37915"/>
    <lineage>
        <taxon>Bacteria</taxon>
        <taxon>Bacillati</taxon>
        <taxon>Actinomycetota</taxon>
        <taxon>Actinomycetes</taxon>
        <taxon>Mycobacteriales</taxon>
        <taxon>Dietziaceae</taxon>
        <taxon>Dietzia</taxon>
    </lineage>
</organism>
<name>A0AAE4QV18_9ACTN</name>
<reference evidence="1" key="1">
    <citation type="submission" date="2023-10" db="EMBL/GenBank/DDBJ databases">
        <title>Development of a sustainable strategy for remediation of hydrocarbon-contaminated territories based on the waste exchange concept.</title>
        <authorList>
            <person name="Krivoruchko A."/>
        </authorList>
    </citation>
    <scope>NUCLEOTIDE SEQUENCE</scope>
    <source>
        <strain evidence="1">IEGM 1175</strain>
    </source>
</reference>
<proteinExistence type="predicted"/>
<sequence length="185" mass="20044">MVKPSNTAAIASATGRPWVEWVELLEQAGAREKNHTAIAQLTLEHMPGSVERAEWWAQGTAIAYEQHAGLRVPGQSCDGDFQLSTSRIVAGDKDSALQAWTELVAGREEFGGIPVDGEASVTRSEKWRYWRVPLADGTRVAINFSDKAGGSSGSKASVGLAHTKLDSAEAIAYWRPVWKELLGQL</sequence>
<comment type="caution">
    <text evidence="1">The sequence shown here is derived from an EMBL/GenBank/DDBJ whole genome shotgun (WGS) entry which is preliminary data.</text>
</comment>
<evidence type="ECO:0000313" key="2">
    <source>
        <dbReference type="Proteomes" id="UP001185873"/>
    </source>
</evidence>
<dbReference type="Proteomes" id="UP001185873">
    <property type="component" value="Unassembled WGS sequence"/>
</dbReference>